<dbReference type="AlphaFoldDB" id="A0A848G5Z0"/>
<gene>
    <name evidence="1" type="ORF">HHL15_12870</name>
</gene>
<dbReference type="EMBL" id="JABBGA010000009">
    <property type="protein sequence ID" value="NML26640.1"/>
    <property type="molecule type" value="Genomic_DNA"/>
</dbReference>
<accession>A0A848G5Z0</accession>
<organism evidence="1 2">
    <name type="scientific">Zoogloea dura</name>
    <dbReference type="NCBI Taxonomy" id="2728840"/>
    <lineage>
        <taxon>Bacteria</taxon>
        <taxon>Pseudomonadati</taxon>
        <taxon>Pseudomonadota</taxon>
        <taxon>Betaproteobacteria</taxon>
        <taxon>Rhodocyclales</taxon>
        <taxon>Zoogloeaceae</taxon>
        <taxon>Zoogloea</taxon>
    </lineage>
</organism>
<reference evidence="1 2" key="1">
    <citation type="submission" date="2020-04" db="EMBL/GenBank/DDBJ databases">
        <title>Zoogloea sp. G-4-1-14 isolated from soil.</title>
        <authorList>
            <person name="Dahal R.H."/>
        </authorList>
    </citation>
    <scope>NUCLEOTIDE SEQUENCE [LARGE SCALE GENOMIC DNA]</scope>
    <source>
        <strain evidence="1 2">G-4-1-14</strain>
    </source>
</reference>
<protein>
    <submittedName>
        <fullName evidence="1">Uncharacterized protein</fullName>
    </submittedName>
</protein>
<dbReference type="Proteomes" id="UP000580043">
    <property type="component" value="Unassembled WGS sequence"/>
</dbReference>
<proteinExistence type="predicted"/>
<comment type="caution">
    <text evidence="1">The sequence shown here is derived from an EMBL/GenBank/DDBJ whole genome shotgun (WGS) entry which is preliminary data.</text>
</comment>
<dbReference type="RefSeq" id="WP_169146181.1">
    <property type="nucleotide sequence ID" value="NZ_JABBGA010000009.1"/>
</dbReference>
<evidence type="ECO:0000313" key="2">
    <source>
        <dbReference type="Proteomes" id="UP000580043"/>
    </source>
</evidence>
<sequence>MTQNLVSLTLSAKNLDAMDGAIATLEQEVAAFVSLSPEVVRGLVKMGDKSEQFCRQTAMVLAQNGDILPPSFLATEMQADLTAFDALRPRLLRLQEVVAKMEDTRIALGSDILMASLEGYSLMKMFGKGEGLEALRQAMLVRRPARRGRGGEGDQASVA</sequence>
<evidence type="ECO:0000313" key="1">
    <source>
        <dbReference type="EMBL" id="NML26640.1"/>
    </source>
</evidence>
<name>A0A848G5Z0_9RHOO</name>
<keyword evidence="2" id="KW-1185">Reference proteome</keyword>